<reference evidence="1" key="1">
    <citation type="submission" date="2014-11" db="EMBL/GenBank/DDBJ databases">
        <authorList>
            <person name="Amaro Gonzalez C."/>
        </authorList>
    </citation>
    <scope>NUCLEOTIDE SEQUENCE</scope>
</reference>
<protein>
    <submittedName>
        <fullName evidence="1">Uncharacterized protein</fullName>
    </submittedName>
</protein>
<evidence type="ECO:0000313" key="1">
    <source>
        <dbReference type="EMBL" id="JAI07617.1"/>
    </source>
</evidence>
<proteinExistence type="predicted"/>
<sequence length="22" mass="2708">MFNCTVSFYQIFYHSLTINHEL</sequence>
<reference evidence="1" key="2">
    <citation type="journal article" date="2015" name="Fish Shellfish Immunol.">
        <title>Early steps in the European eel (Anguilla anguilla)-Vibrio vulnificus interaction in the gills: Role of the RtxA13 toxin.</title>
        <authorList>
            <person name="Callol A."/>
            <person name="Pajuelo D."/>
            <person name="Ebbesson L."/>
            <person name="Teles M."/>
            <person name="MacKenzie S."/>
            <person name="Amaro C."/>
        </authorList>
    </citation>
    <scope>NUCLEOTIDE SEQUENCE</scope>
</reference>
<dbReference type="AlphaFoldDB" id="A0A0E9XYW3"/>
<name>A0A0E9XYW3_ANGAN</name>
<accession>A0A0E9XYW3</accession>
<dbReference type="EMBL" id="GBXM01000961">
    <property type="protein sequence ID" value="JAI07617.1"/>
    <property type="molecule type" value="Transcribed_RNA"/>
</dbReference>
<organism evidence="1">
    <name type="scientific">Anguilla anguilla</name>
    <name type="common">European freshwater eel</name>
    <name type="synonym">Muraena anguilla</name>
    <dbReference type="NCBI Taxonomy" id="7936"/>
    <lineage>
        <taxon>Eukaryota</taxon>
        <taxon>Metazoa</taxon>
        <taxon>Chordata</taxon>
        <taxon>Craniata</taxon>
        <taxon>Vertebrata</taxon>
        <taxon>Euteleostomi</taxon>
        <taxon>Actinopterygii</taxon>
        <taxon>Neopterygii</taxon>
        <taxon>Teleostei</taxon>
        <taxon>Anguilliformes</taxon>
        <taxon>Anguillidae</taxon>
        <taxon>Anguilla</taxon>
    </lineage>
</organism>